<dbReference type="Proteomes" id="UP000006514">
    <property type="component" value="Unassembled WGS sequence"/>
</dbReference>
<dbReference type="eggNOG" id="ENOG502S2AH">
    <property type="taxonomic scope" value="Eukaryota"/>
</dbReference>
<name>J0LIG5_AURST</name>
<dbReference type="AlphaFoldDB" id="J0LIG5"/>
<dbReference type="Pfam" id="PF18758">
    <property type="entry name" value="KDZ"/>
    <property type="match status" value="1"/>
</dbReference>
<feature type="non-terminal residue" evidence="3">
    <location>
        <position position="1"/>
    </location>
</feature>
<feature type="region of interest" description="Disordered" evidence="2">
    <location>
        <begin position="105"/>
        <end position="128"/>
    </location>
</feature>
<organism evidence="3 4">
    <name type="scientific">Auricularia subglabra (strain TFB-10046 / SS5)</name>
    <name type="common">White-rot fungus</name>
    <name type="synonym">Auricularia delicata (strain TFB10046)</name>
    <dbReference type="NCBI Taxonomy" id="717982"/>
    <lineage>
        <taxon>Eukaryota</taxon>
        <taxon>Fungi</taxon>
        <taxon>Dikarya</taxon>
        <taxon>Basidiomycota</taxon>
        <taxon>Agaricomycotina</taxon>
        <taxon>Agaricomycetes</taxon>
        <taxon>Auriculariales</taxon>
        <taxon>Auriculariaceae</taxon>
        <taxon>Auricularia</taxon>
    </lineage>
</organism>
<gene>
    <name evidence="3" type="ORF">AURDEDRAFT_33125</name>
</gene>
<keyword evidence="4" id="KW-1185">Reference proteome</keyword>
<keyword evidence="1" id="KW-0175">Coiled coil</keyword>
<sequence length="680" mass="75873">FSSSPFSPGYAYSIDLLNLFLDLMRNGGNSIESLAASLHAQHRSNGYVVRNGRGMPIQEGFRRTLGHAIQWYDLVRARQEIAVEDRIARARVDVLYPVTGAGGSSIAAATPRPDAENLTTPPPTPRRHDISQYLVSKCPTCFAMARTGRPLSECDFHFALDGTFGHRHNCSASNCPHIIYDMQSFVPKDFVDAVGAAHDEARKRPARSYNSVVPPSAVKACESSHTAADGSRVKAGGDKHDDRGLMALVCRHDVPLFICNIDTPGEQLKYGLAMVIWASLHLPDDASILALYDIGCVAHKIVQSYEVLTAAMEARIAFATSAMHAYAHQWECQIVYSPGLNPGYGLSDGEGCERLWSRIRKLISNLRSAARQMRLITLDRHVKFVAESIRDDLGRWLRRKWEALKLREYEARKTIALSGHSADFLREQWASQRDAQLEVRRMTAPRLRKELEAVMALQDQIEAVQESIVSAQTAVDNSRTAPAAAAHPHLDDLRATHEQLTIQADALYASLNVEQAFPAIQDFGVEFVRTLIMCYDAKCIARRKLTGRFFEWDHLDQAAGGSGEPLGTKQHQRVLQSIQRRTPAIHNAVARYNGYCARLRELAPAGRVYPLPQELPTDISKLRNDPALLEDVWVSNIPAGTARWLTDSTVRVAIRSQLSLDRCAVERERLTREESQLIDW</sequence>
<protein>
    <recommendedName>
        <fullName evidence="5">CxC1-like cysteine cluster associated with KDZ transposases domain-containing protein</fullName>
    </recommendedName>
</protein>
<dbReference type="KEGG" id="adl:AURDEDRAFT_33125"/>
<evidence type="ECO:0000313" key="3">
    <source>
        <dbReference type="EMBL" id="EJD38117.1"/>
    </source>
</evidence>
<dbReference type="OMA" id="NNENEWE"/>
<dbReference type="PANTHER" id="PTHR33096:SF1">
    <property type="entry name" value="CXC1-LIKE CYSTEINE CLUSTER ASSOCIATED WITH KDZ TRANSPOSASES DOMAIN-CONTAINING PROTEIN"/>
    <property type="match status" value="1"/>
</dbReference>
<evidence type="ECO:0000313" key="4">
    <source>
        <dbReference type="Proteomes" id="UP000006514"/>
    </source>
</evidence>
<reference evidence="4" key="1">
    <citation type="journal article" date="2012" name="Science">
        <title>The Paleozoic origin of enzymatic lignin decomposition reconstructed from 31 fungal genomes.</title>
        <authorList>
            <person name="Floudas D."/>
            <person name="Binder M."/>
            <person name="Riley R."/>
            <person name="Barry K."/>
            <person name="Blanchette R.A."/>
            <person name="Henrissat B."/>
            <person name="Martinez A.T."/>
            <person name="Otillar R."/>
            <person name="Spatafora J.W."/>
            <person name="Yadav J.S."/>
            <person name="Aerts A."/>
            <person name="Benoit I."/>
            <person name="Boyd A."/>
            <person name="Carlson A."/>
            <person name="Copeland A."/>
            <person name="Coutinho P.M."/>
            <person name="de Vries R.P."/>
            <person name="Ferreira P."/>
            <person name="Findley K."/>
            <person name="Foster B."/>
            <person name="Gaskell J."/>
            <person name="Glotzer D."/>
            <person name="Gorecki P."/>
            <person name="Heitman J."/>
            <person name="Hesse C."/>
            <person name="Hori C."/>
            <person name="Igarashi K."/>
            <person name="Jurgens J.A."/>
            <person name="Kallen N."/>
            <person name="Kersten P."/>
            <person name="Kohler A."/>
            <person name="Kuees U."/>
            <person name="Kumar T.K.A."/>
            <person name="Kuo A."/>
            <person name="LaButti K."/>
            <person name="Larrondo L.F."/>
            <person name="Lindquist E."/>
            <person name="Ling A."/>
            <person name="Lombard V."/>
            <person name="Lucas S."/>
            <person name="Lundell T."/>
            <person name="Martin R."/>
            <person name="McLaughlin D.J."/>
            <person name="Morgenstern I."/>
            <person name="Morin E."/>
            <person name="Murat C."/>
            <person name="Nagy L.G."/>
            <person name="Nolan M."/>
            <person name="Ohm R.A."/>
            <person name="Patyshakuliyeva A."/>
            <person name="Rokas A."/>
            <person name="Ruiz-Duenas F.J."/>
            <person name="Sabat G."/>
            <person name="Salamov A."/>
            <person name="Samejima M."/>
            <person name="Schmutz J."/>
            <person name="Slot J.C."/>
            <person name="St John F."/>
            <person name="Stenlid J."/>
            <person name="Sun H."/>
            <person name="Sun S."/>
            <person name="Syed K."/>
            <person name="Tsang A."/>
            <person name="Wiebenga A."/>
            <person name="Young D."/>
            <person name="Pisabarro A."/>
            <person name="Eastwood D.C."/>
            <person name="Martin F."/>
            <person name="Cullen D."/>
            <person name="Grigoriev I.V."/>
            <person name="Hibbett D.S."/>
        </authorList>
    </citation>
    <scope>NUCLEOTIDE SEQUENCE [LARGE SCALE GENOMIC DNA]</scope>
    <source>
        <strain evidence="4">TFB10046</strain>
    </source>
</reference>
<dbReference type="InParanoid" id="J0LIG5"/>
<dbReference type="EMBL" id="JH687830">
    <property type="protein sequence ID" value="EJD38117.1"/>
    <property type="molecule type" value="Genomic_DNA"/>
</dbReference>
<evidence type="ECO:0000256" key="2">
    <source>
        <dbReference type="SAM" id="MobiDB-lite"/>
    </source>
</evidence>
<evidence type="ECO:0008006" key="5">
    <source>
        <dbReference type="Google" id="ProtNLM"/>
    </source>
</evidence>
<dbReference type="PANTHER" id="PTHR33096">
    <property type="entry name" value="CXC2 DOMAIN-CONTAINING PROTEIN"/>
    <property type="match status" value="1"/>
</dbReference>
<dbReference type="OrthoDB" id="3253684at2759"/>
<proteinExistence type="predicted"/>
<accession>J0LIG5</accession>
<evidence type="ECO:0000256" key="1">
    <source>
        <dbReference type="SAM" id="Coils"/>
    </source>
</evidence>
<feature type="coiled-coil region" evidence="1">
    <location>
        <begin position="447"/>
        <end position="474"/>
    </location>
</feature>
<dbReference type="InterPro" id="IPR040521">
    <property type="entry name" value="KDZ"/>
</dbReference>
<feature type="non-terminal residue" evidence="3">
    <location>
        <position position="680"/>
    </location>
</feature>